<accession>A0A9P9FDI7</accession>
<name>A0A9P9FDI7_9HYPO</name>
<organism evidence="2 3">
    <name type="scientific">Dactylonectria macrodidyma</name>
    <dbReference type="NCBI Taxonomy" id="307937"/>
    <lineage>
        <taxon>Eukaryota</taxon>
        <taxon>Fungi</taxon>
        <taxon>Dikarya</taxon>
        <taxon>Ascomycota</taxon>
        <taxon>Pezizomycotina</taxon>
        <taxon>Sordariomycetes</taxon>
        <taxon>Hypocreomycetidae</taxon>
        <taxon>Hypocreales</taxon>
        <taxon>Nectriaceae</taxon>
        <taxon>Dactylonectria</taxon>
    </lineage>
</organism>
<protein>
    <submittedName>
        <fullName evidence="2">Uncharacterized protein</fullName>
    </submittedName>
</protein>
<reference evidence="2" key="1">
    <citation type="journal article" date="2021" name="Nat. Commun.">
        <title>Genetic determinants of endophytism in the Arabidopsis root mycobiome.</title>
        <authorList>
            <person name="Mesny F."/>
            <person name="Miyauchi S."/>
            <person name="Thiergart T."/>
            <person name="Pickel B."/>
            <person name="Atanasova L."/>
            <person name="Karlsson M."/>
            <person name="Huettel B."/>
            <person name="Barry K.W."/>
            <person name="Haridas S."/>
            <person name="Chen C."/>
            <person name="Bauer D."/>
            <person name="Andreopoulos W."/>
            <person name="Pangilinan J."/>
            <person name="LaButti K."/>
            <person name="Riley R."/>
            <person name="Lipzen A."/>
            <person name="Clum A."/>
            <person name="Drula E."/>
            <person name="Henrissat B."/>
            <person name="Kohler A."/>
            <person name="Grigoriev I.V."/>
            <person name="Martin F.M."/>
            <person name="Hacquard S."/>
        </authorList>
    </citation>
    <scope>NUCLEOTIDE SEQUENCE</scope>
    <source>
        <strain evidence="2">MPI-CAGE-AT-0147</strain>
    </source>
</reference>
<dbReference type="AlphaFoldDB" id="A0A9P9FDI7"/>
<feature type="region of interest" description="Disordered" evidence="1">
    <location>
        <begin position="1"/>
        <end position="57"/>
    </location>
</feature>
<dbReference type="Proteomes" id="UP000738349">
    <property type="component" value="Unassembled WGS sequence"/>
</dbReference>
<feature type="region of interest" description="Disordered" evidence="1">
    <location>
        <begin position="491"/>
        <end position="538"/>
    </location>
</feature>
<proteinExistence type="predicted"/>
<gene>
    <name evidence="2" type="ORF">EDB81DRAFT_330224</name>
</gene>
<evidence type="ECO:0000313" key="3">
    <source>
        <dbReference type="Proteomes" id="UP000738349"/>
    </source>
</evidence>
<dbReference type="EMBL" id="JAGMUV010000004">
    <property type="protein sequence ID" value="KAH7160890.1"/>
    <property type="molecule type" value="Genomic_DNA"/>
</dbReference>
<dbReference type="OrthoDB" id="5232836at2759"/>
<feature type="region of interest" description="Disordered" evidence="1">
    <location>
        <begin position="649"/>
        <end position="675"/>
    </location>
</feature>
<evidence type="ECO:0000256" key="1">
    <source>
        <dbReference type="SAM" id="MobiDB-lite"/>
    </source>
</evidence>
<feature type="region of interest" description="Disordered" evidence="1">
    <location>
        <begin position="436"/>
        <end position="458"/>
    </location>
</feature>
<keyword evidence="3" id="KW-1185">Reference proteome</keyword>
<feature type="compositionally biased region" description="Basic and acidic residues" evidence="1">
    <location>
        <begin position="27"/>
        <end position="57"/>
    </location>
</feature>
<sequence>MAESSRRGGRGAARGGSKRAASTQLSDAERKRVRREKDQARKERAKQKQQEEEEERRLNPIPNLCDFCATHPAGIFAHQQRKCDWVKYSDTRVECRNCADFRSQNPGLLHECRVGQHHMDHRRYGVNDPAVPAVAACKPCSDKHKGDTCNVDVHLGYQCTNCRKGRCRAGGVQLKPRPDSIGEPVWFRHACDRCQADDSGGKCSWLDDRTAWSSACGRCLAGGHLCLWSNTLIAVPSVPAPESWAIPNGRHSDAGTLELQRNGTTWRKWCKACAVSKTLYSCRITESQPFSSCVRCNQLGIDCVDAESGRVFPLASLSRVGFGRWTPFQGCARCEETGRPCDRQRPCDSCTTNADRDRCDKWIKTKNDRLHNCVAQFDASPPALYYLAHGYGPRGVRSVKDGTKLYDWIGPLVPKYSTLNAQDRAKNMAKEIADAHNDFRPDHPPPQGGSQGSLQGSIPSILHAGSLEQLMRQTSHPPIQNPAYQEKFQAMSHPDWPPTREGFGAPLGRPIATPAPEAPEPDPTVADPPAEKPPVMDSPAPVIPVVLKQDLPMRPSPSPPANNPAEFAGIQAQAQAQIPPFQLQPAQAQDGNTAQPGGDDMPAGFEDLINFNMFGGDNFEINPALEVIGNDIENNAEGVPVQSNPMDPISIPQGPGEGSNHGQVPPELAGVSPNPPNPMKNISFNAFLCLGDNPYVKYKTKPSRWSVKNNVEGLEMSHWRQGEKAQCWNIKGPRLFGMAHATPVLDTPARDILEDIPLIRRQDTLQPFTEVLVSCFEPKQGGGTGICYKPAADEVGCQALIHRLFFPFNYLVCKDCVTESVQITVDESLKPLRANEIVKTRAYACDSCALLLADDKQHMKTLGKTGVKQIWGATGPKPPSPDEAVQEEGTSIAYQGATMPITGCACATKLLDRPLCRFHRLHYAELSMRHAAMMQEWRLCRFSKPVCPACLGDSKLRKVGISADYEGFKDTGGRATAWACLVCNDWVVNQLNDGNAPQLVDGSWDGVHQAKDIIVGKTTDIDMEGA</sequence>
<comment type="caution">
    <text evidence="2">The sequence shown here is derived from an EMBL/GenBank/DDBJ whole genome shotgun (WGS) entry which is preliminary data.</text>
</comment>
<evidence type="ECO:0000313" key="2">
    <source>
        <dbReference type="EMBL" id="KAH7160890.1"/>
    </source>
</evidence>